<feature type="transmembrane region" description="Helical" evidence="5">
    <location>
        <begin position="20"/>
        <end position="37"/>
    </location>
</feature>
<dbReference type="PANTHER" id="PTHR11814">
    <property type="entry name" value="SULFATE TRANSPORTER"/>
    <property type="match status" value="1"/>
</dbReference>
<feature type="transmembrane region" description="Helical" evidence="5">
    <location>
        <begin position="201"/>
        <end position="222"/>
    </location>
</feature>
<dbReference type="Gene3D" id="3.30.750.24">
    <property type="entry name" value="STAS domain"/>
    <property type="match status" value="1"/>
</dbReference>
<dbReference type="Proteomes" id="UP001596138">
    <property type="component" value="Unassembled WGS sequence"/>
</dbReference>
<evidence type="ECO:0000313" key="8">
    <source>
        <dbReference type="Proteomes" id="UP001596138"/>
    </source>
</evidence>
<feature type="transmembrane region" description="Helical" evidence="5">
    <location>
        <begin position="242"/>
        <end position="264"/>
    </location>
</feature>
<feature type="transmembrane region" description="Helical" evidence="5">
    <location>
        <begin position="43"/>
        <end position="62"/>
    </location>
</feature>
<keyword evidence="3 5" id="KW-1133">Transmembrane helix</keyword>
<proteinExistence type="predicted"/>
<evidence type="ECO:0000256" key="1">
    <source>
        <dbReference type="ARBA" id="ARBA00004141"/>
    </source>
</evidence>
<dbReference type="InterPro" id="IPR011547">
    <property type="entry name" value="SLC26A/SulP_dom"/>
</dbReference>
<evidence type="ECO:0000256" key="5">
    <source>
        <dbReference type="SAM" id="Phobius"/>
    </source>
</evidence>
<dbReference type="InterPro" id="IPR002645">
    <property type="entry name" value="STAS_dom"/>
</dbReference>
<keyword evidence="4 5" id="KW-0472">Membrane</keyword>
<keyword evidence="8" id="KW-1185">Reference proteome</keyword>
<feature type="transmembrane region" description="Helical" evidence="5">
    <location>
        <begin position="128"/>
        <end position="147"/>
    </location>
</feature>
<feature type="transmembrane region" description="Helical" evidence="5">
    <location>
        <begin position="313"/>
        <end position="336"/>
    </location>
</feature>
<feature type="transmembrane region" description="Helical" evidence="5">
    <location>
        <begin position="174"/>
        <end position="194"/>
    </location>
</feature>
<comment type="subcellular location">
    <subcellularLocation>
        <location evidence="1">Membrane</location>
        <topology evidence="1">Multi-pass membrane protein</topology>
    </subcellularLocation>
</comment>
<feature type="transmembrane region" description="Helical" evidence="5">
    <location>
        <begin position="74"/>
        <end position="91"/>
    </location>
</feature>
<evidence type="ECO:0000256" key="4">
    <source>
        <dbReference type="ARBA" id="ARBA00023136"/>
    </source>
</evidence>
<dbReference type="SUPFAM" id="SSF52091">
    <property type="entry name" value="SpoIIaa-like"/>
    <property type="match status" value="1"/>
</dbReference>
<dbReference type="CDD" id="cd07042">
    <property type="entry name" value="STAS_SulP_like_sulfate_transporter"/>
    <property type="match status" value="1"/>
</dbReference>
<dbReference type="EMBL" id="JBHSTI010000042">
    <property type="protein sequence ID" value="MFC6239542.1"/>
    <property type="molecule type" value="Genomic_DNA"/>
</dbReference>
<dbReference type="Pfam" id="PF01740">
    <property type="entry name" value="STAS"/>
    <property type="match status" value="1"/>
</dbReference>
<dbReference type="InterPro" id="IPR036513">
    <property type="entry name" value="STAS_dom_sf"/>
</dbReference>
<feature type="domain" description="STAS" evidence="6">
    <location>
        <begin position="425"/>
        <end position="538"/>
    </location>
</feature>
<feature type="transmembrane region" description="Helical" evidence="5">
    <location>
        <begin position="369"/>
        <end position="397"/>
    </location>
</feature>
<comment type="caution">
    <text evidence="7">The sequence shown here is derived from an EMBL/GenBank/DDBJ whole genome shotgun (WGS) entry which is preliminary data.</text>
</comment>
<sequence length="589" mass="61809">MDRSRSVLMLAREHLGGRNLIAGLVVGAYLVPQAMAYGELAGVGASAGLTVALIPLLLYPLLGRTKWLSLGPESAVALMAAATVGPIAASLDLPVPQLLGIVSILTGAILLAARAAKAGFVTDLLSKPVLIGYLTGVALVMVISQVSRVLGDDVAADTIVVFVQDLLDGVDVNWWSLAIGLGTLGVILAFHTWLPSIPGTLVAIGLGVLAGYTLPVDTIGSFELAMPQIAWEPIPMSAISELLLAAAAIAVVAYTDVIVVARAFSDGDRVDANREMTALGVTDVVGGLFGGYPISASSSRTAIARMNGATSRFYSWIVAVVLIVSAVTLSSVLAYLPQATLGGIILYAAWTLYDRKGWESLWRLRFGEVVVAGACAAGVVVLGILPGIGIAVGLSVAELLLRLSRPHEGVLGFVPGIPGMHDVDDYADAEQVPGLVVYRYDSPLFFANSNDFFSQALEAADTPGCRWFLLNVEANVEVDSTGLDALAALHDELSSRGILFALARVKTDLRLPMERYGVAALIGEENMYATLPTAVAAYRAWAEAHPAVQPPPAAAPGSRDPKAHPRSTLAALGFHRFARVLKPRSENIR</sequence>
<dbReference type="InterPro" id="IPR001902">
    <property type="entry name" value="SLC26A/SulP_fam"/>
</dbReference>
<evidence type="ECO:0000313" key="7">
    <source>
        <dbReference type="EMBL" id="MFC6239542.1"/>
    </source>
</evidence>
<evidence type="ECO:0000256" key="2">
    <source>
        <dbReference type="ARBA" id="ARBA00022692"/>
    </source>
</evidence>
<evidence type="ECO:0000259" key="6">
    <source>
        <dbReference type="PROSITE" id="PS50801"/>
    </source>
</evidence>
<gene>
    <name evidence="7" type="ORF">ACFQGU_16845</name>
</gene>
<dbReference type="RefSeq" id="WP_386768860.1">
    <property type="nucleotide sequence ID" value="NZ_JBHSTI010000042.1"/>
</dbReference>
<keyword evidence="2 5" id="KW-0812">Transmembrane</keyword>
<protein>
    <submittedName>
        <fullName evidence="7">SulP family inorganic anion transporter</fullName>
    </submittedName>
</protein>
<evidence type="ECO:0000256" key="3">
    <source>
        <dbReference type="ARBA" id="ARBA00022989"/>
    </source>
</evidence>
<feature type="transmembrane region" description="Helical" evidence="5">
    <location>
        <begin position="97"/>
        <end position="116"/>
    </location>
</feature>
<organism evidence="7 8">
    <name type="scientific">Longivirga aurantiaca</name>
    <dbReference type="NCBI Taxonomy" id="1837743"/>
    <lineage>
        <taxon>Bacteria</taxon>
        <taxon>Bacillati</taxon>
        <taxon>Actinomycetota</taxon>
        <taxon>Actinomycetes</taxon>
        <taxon>Sporichthyales</taxon>
        <taxon>Sporichthyaceae</taxon>
        <taxon>Longivirga</taxon>
    </lineage>
</organism>
<name>A0ABW1T6L2_9ACTN</name>
<dbReference type="PROSITE" id="PS50801">
    <property type="entry name" value="STAS"/>
    <property type="match status" value="1"/>
</dbReference>
<dbReference type="Pfam" id="PF00916">
    <property type="entry name" value="Sulfate_transp"/>
    <property type="match status" value="1"/>
</dbReference>
<reference evidence="8" key="1">
    <citation type="journal article" date="2019" name="Int. J. Syst. Evol. Microbiol.">
        <title>The Global Catalogue of Microorganisms (GCM) 10K type strain sequencing project: providing services to taxonomists for standard genome sequencing and annotation.</title>
        <authorList>
            <consortium name="The Broad Institute Genomics Platform"/>
            <consortium name="The Broad Institute Genome Sequencing Center for Infectious Disease"/>
            <person name="Wu L."/>
            <person name="Ma J."/>
        </authorList>
    </citation>
    <scope>NUCLEOTIDE SEQUENCE [LARGE SCALE GENOMIC DNA]</scope>
    <source>
        <strain evidence="8">CGMCC 4.7317</strain>
    </source>
</reference>
<accession>A0ABW1T6L2</accession>